<feature type="domain" description="NADP-dependent oxidoreductase" evidence="2">
    <location>
        <begin position="20"/>
        <end position="316"/>
    </location>
</feature>
<dbReference type="GO" id="GO:0005829">
    <property type="term" value="C:cytosol"/>
    <property type="evidence" value="ECO:0007669"/>
    <property type="project" value="UniProtKB-ARBA"/>
</dbReference>
<dbReference type="GO" id="GO:0016491">
    <property type="term" value="F:oxidoreductase activity"/>
    <property type="evidence" value="ECO:0007669"/>
    <property type="project" value="UniProtKB-KW"/>
</dbReference>
<dbReference type="SUPFAM" id="SSF51430">
    <property type="entry name" value="NAD(P)-linked oxidoreductase"/>
    <property type="match status" value="1"/>
</dbReference>
<evidence type="ECO:0000259" key="2">
    <source>
        <dbReference type="Pfam" id="PF00248"/>
    </source>
</evidence>
<dbReference type="OrthoDB" id="7236at2157"/>
<dbReference type="PRINTS" id="PR00069">
    <property type="entry name" value="ALDKETRDTASE"/>
</dbReference>
<dbReference type="InterPro" id="IPR023210">
    <property type="entry name" value="NADP_OxRdtase_dom"/>
</dbReference>
<dbReference type="InterPro" id="IPR036812">
    <property type="entry name" value="NAD(P)_OxRdtase_dom_sf"/>
</dbReference>
<dbReference type="InterPro" id="IPR020471">
    <property type="entry name" value="AKR"/>
</dbReference>
<keyword evidence="1" id="KW-0560">Oxidoreductase</keyword>
<dbReference type="Gene3D" id="3.20.20.100">
    <property type="entry name" value="NADP-dependent oxidoreductase domain"/>
    <property type="match status" value="1"/>
</dbReference>
<organism evidence="3 4">
    <name type="scientific">Haloferax larsenii</name>
    <dbReference type="NCBI Taxonomy" id="302484"/>
    <lineage>
        <taxon>Archaea</taxon>
        <taxon>Methanobacteriati</taxon>
        <taxon>Methanobacteriota</taxon>
        <taxon>Stenosarchaea group</taxon>
        <taxon>Halobacteria</taxon>
        <taxon>Halobacteriales</taxon>
        <taxon>Haloferacaceae</taxon>
        <taxon>Haloferax</taxon>
    </lineage>
</organism>
<evidence type="ECO:0000313" key="3">
    <source>
        <dbReference type="EMBL" id="SEL65372.1"/>
    </source>
</evidence>
<gene>
    <name evidence="3" type="ORF">SAMN04488691_106221</name>
</gene>
<dbReference type="PANTHER" id="PTHR43364">
    <property type="entry name" value="NADH-SPECIFIC METHYLGLYOXAL REDUCTASE-RELATED"/>
    <property type="match status" value="1"/>
</dbReference>
<dbReference type="AlphaFoldDB" id="A0A1H7RYQ5"/>
<dbReference type="EMBL" id="FOAD01000006">
    <property type="protein sequence ID" value="SEL65372.1"/>
    <property type="molecule type" value="Genomic_DNA"/>
</dbReference>
<dbReference type="Proteomes" id="UP000183894">
    <property type="component" value="Unassembled WGS sequence"/>
</dbReference>
<accession>A0A1H7RYQ5</accession>
<sequence length="328" mass="36535">MTEMEYTYLGNTGLEVSRFCLGCMNFGSGAEWMMNDREASLELLDHALDAGINFLDTANAYSRGESERIVGDAIAGRDREEQVVATKVFFPMGDGPNKSGLSRKHILDQAQASLDRLGTDYIDLYQIHRWDEQVPIEETLSALDHLVEEGLVRYIGASTMSAYKFTKALYTADVENVERFACMQPEYNAVDRHEEANLLPVCEGEDIGVIPWSPLAGGFLTGKYERDSEVPADTRADTDDYTSDRFTDENWAVLDEIRAIADEKDASPAQVSLSWLLHKPVVDAPIIGPRRLDHLDENIGALDVDLTSADIERIEAPKTPRWPAPGKD</sequence>
<proteinExistence type="predicted"/>
<dbReference type="Pfam" id="PF00248">
    <property type="entry name" value="Aldo_ket_red"/>
    <property type="match status" value="1"/>
</dbReference>
<dbReference type="CDD" id="cd19079">
    <property type="entry name" value="AKR_EcYajO-like"/>
    <property type="match status" value="1"/>
</dbReference>
<protein>
    <submittedName>
        <fullName evidence="3">Predicted oxidoreductase</fullName>
    </submittedName>
</protein>
<evidence type="ECO:0000313" key="4">
    <source>
        <dbReference type="Proteomes" id="UP000183894"/>
    </source>
</evidence>
<dbReference type="PANTHER" id="PTHR43364:SF4">
    <property type="entry name" value="NAD(P)-LINKED OXIDOREDUCTASE SUPERFAMILY PROTEIN"/>
    <property type="match status" value="1"/>
</dbReference>
<name>A0A1H7RYQ5_HALLR</name>
<dbReference type="FunFam" id="3.20.20.100:FF:000004">
    <property type="entry name" value="Oxidoreductase, aldo/keto reductase"/>
    <property type="match status" value="1"/>
</dbReference>
<dbReference type="RefSeq" id="WP_074795108.1">
    <property type="nucleotide sequence ID" value="NZ_FOAD01000006.1"/>
</dbReference>
<dbReference type="InterPro" id="IPR050523">
    <property type="entry name" value="AKR_Detox_Biosynth"/>
</dbReference>
<evidence type="ECO:0000256" key="1">
    <source>
        <dbReference type="ARBA" id="ARBA00023002"/>
    </source>
</evidence>
<reference evidence="3 4" key="1">
    <citation type="submission" date="2016-10" db="EMBL/GenBank/DDBJ databases">
        <authorList>
            <person name="de Groot N.N."/>
        </authorList>
    </citation>
    <scope>NUCLEOTIDE SEQUENCE [LARGE SCALE GENOMIC DNA]</scope>
    <source>
        <strain evidence="3 4">CDM_5</strain>
    </source>
</reference>